<evidence type="ECO:0000313" key="2">
    <source>
        <dbReference type="EMBL" id="OGC34709.1"/>
    </source>
</evidence>
<evidence type="ECO:0000313" key="3">
    <source>
        <dbReference type="Proteomes" id="UP000177309"/>
    </source>
</evidence>
<dbReference type="Proteomes" id="UP000177309">
    <property type="component" value="Unassembled WGS sequence"/>
</dbReference>
<protein>
    <recommendedName>
        <fullName evidence="4">DUF3185 domain-containing protein</fullName>
    </recommendedName>
</protein>
<keyword evidence="1" id="KW-0472">Membrane</keyword>
<keyword evidence="1" id="KW-1133">Transmembrane helix</keyword>
<evidence type="ECO:0008006" key="4">
    <source>
        <dbReference type="Google" id="ProtNLM"/>
    </source>
</evidence>
<dbReference type="EMBL" id="MEUI01000013">
    <property type="protein sequence ID" value="OGC34709.1"/>
    <property type="molecule type" value="Genomic_DNA"/>
</dbReference>
<keyword evidence="1" id="KW-0812">Transmembrane</keyword>
<gene>
    <name evidence="2" type="ORF">A2462_03200</name>
</gene>
<dbReference type="AlphaFoldDB" id="A0A1F4TQ59"/>
<sequence>MKKLFAIALIVIGILSLVYGGFTFTTQTNKATLGPINVSTNERHTVFIPIGVGVAVSIAGLALLIF</sequence>
<reference evidence="2 3" key="1">
    <citation type="journal article" date="2016" name="Nat. Commun.">
        <title>Thousands of microbial genomes shed light on interconnected biogeochemical processes in an aquifer system.</title>
        <authorList>
            <person name="Anantharaman K."/>
            <person name="Brown C.T."/>
            <person name="Hug L.A."/>
            <person name="Sharon I."/>
            <person name="Castelle C.J."/>
            <person name="Probst A.J."/>
            <person name="Thomas B.C."/>
            <person name="Singh A."/>
            <person name="Wilkins M.J."/>
            <person name="Karaoz U."/>
            <person name="Brodie E.L."/>
            <person name="Williams K.H."/>
            <person name="Hubbard S.S."/>
            <person name="Banfield J.F."/>
        </authorList>
    </citation>
    <scope>NUCLEOTIDE SEQUENCE [LARGE SCALE GENOMIC DNA]</scope>
</reference>
<proteinExistence type="predicted"/>
<comment type="caution">
    <text evidence="2">The sequence shown here is derived from an EMBL/GenBank/DDBJ whole genome shotgun (WGS) entry which is preliminary data.</text>
</comment>
<feature type="transmembrane region" description="Helical" evidence="1">
    <location>
        <begin position="44"/>
        <end position="65"/>
    </location>
</feature>
<name>A0A1F4TQ59_UNCSA</name>
<organism evidence="2 3">
    <name type="scientific">candidate division WOR-1 bacterium RIFOXYC2_FULL_41_25</name>
    <dbReference type="NCBI Taxonomy" id="1802586"/>
    <lineage>
        <taxon>Bacteria</taxon>
        <taxon>Bacillati</taxon>
        <taxon>Saganbacteria</taxon>
    </lineage>
</organism>
<evidence type="ECO:0000256" key="1">
    <source>
        <dbReference type="SAM" id="Phobius"/>
    </source>
</evidence>
<accession>A0A1F4TQ59</accession>